<keyword evidence="7" id="KW-0175">Coiled coil</keyword>
<keyword evidence="3" id="KW-0276">Fatty acid metabolism</keyword>
<dbReference type="InterPro" id="IPR042099">
    <property type="entry name" value="ANL_N_sf"/>
</dbReference>
<evidence type="ECO:0000313" key="11">
    <source>
        <dbReference type="Proteomes" id="UP001500689"/>
    </source>
</evidence>
<comment type="caution">
    <text evidence="10">The sequence shown here is derived from an EMBL/GenBank/DDBJ whole genome shotgun (WGS) entry which is preliminary data.</text>
</comment>
<dbReference type="EMBL" id="BAAAZN010000019">
    <property type="protein sequence ID" value="GAA3574861.1"/>
    <property type="molecule type" value="Genomic_DNA"/>
</dbReference>
<keyword evidence="4" id="KW-0443">Lipid metabolism</keyword>
<comment type="catalytic activity">
    <reaction evidence="5">
        <text>a long-chain fatty acid + ATP + CoA = a long-chain fatty acyl-CoA + AMP + diphosphate</text>
        <dbReference type="Rhea" id="RHEA:15421"/>
        <dbReference type="ChEBI" id="CHEBI:30616"/>
        <dbReference type="ChEBI" id="CHEBI:33019"/>
        <dbReference type="ChEBI" id="CHEBI:57287"/>
        <dbReference type="ChEBI" id="CHEBI:57560"/>
        <dbReference type="ChEBI" id="CHEBI:83139"/>
        <dbReference type="ChEBI" id="CHEBI:456215"/>
        <dbReference type="EC" id="6.2.1.3"/>
    </reaction>
    <physiologicalReaction direction="left-to-right" evidence="5">
        <dbReference type="Rhea" id="RHEA:15422"/>
    </physiologicalReaction>
</comment>
<protein>
    <recommendedName>
        <fullName evidence="6">Acyl-CoA synthetase</fullName>
    </recommendedName>
</protein>
<dbReference type="InterPro" id="IPR000873">
    <property type="entry name" value="AMP-dep_synth/lig_dom"/>
</dbReference>
<sequence length="629" mass="67615">MTGTTHRHQEGQALTTSQTAAAEQTATEQAEGQTIPRLLHRNAVEYGDLPAITSLDIAGHPTLTWREFHTEIAEVSRGLAGLGLSRRDRMLIMAPSSPTHFVVDLAAVHLNAIPCTAYATLSPDQIRYVARHSAAPVVVLAGADQLARWLPVLDELPALRHVVVLDADAIPAGDDRFVAYSAVREAGRKALAADPGEFERTWQSITPDDPLAMIYTSGTTGDPKGVVLSHRNAIHEGYAVRKLHQAPMHVTNVAYLPLAHIAERELSIYLPILWAGHVHTLADTSGVVAALGQVHPQSFFGVPRVWEKMVAGLKNMLAGVPQDRRAALVSANELLQQGYKLRSAGEEVPAELAARIAEADEKVLAPVRSLLGLDKIHVASSGAAALPVEVLYFIAGLGVEIEEVWGLSETTGAATANGARAFRAGSVGKPVDGVEVKVADDGELLVRGPIVFLGYLQPDGTIASATDAEGWFATGDIGTIDDDGFVTITDRKKELIITSSGKNIAPTRIEGLLKEHPLIGQAVAIGDDRPYVTALIVLDDEIAPPWAAAQGIEAAGLDELAEHEQVRAEIDRAVQAANDRLARVEQIKRYHLITRAWTPETGELTPTLKLKRRVIDARYRDEITGLYPA</sequence>
<name>A0ABP6XZ89_9PSEU</name>
<dbReference type="SUPFAM" id="SSF56801">
    <property type="entry name" value="Acetyl-CoA synthetase-like"/>
    <property type="match status" value="1"/>
</dbReference>
<feature type="compositionally biased region" description="Low complexity" evidence="8">
    <location>
        <begin position="12"/>
        <end position="32"/>
    </location>
</feature>
<evidence type="ECO:0000256" key="4">
    <source>
        <dbReference type="ARBA" id="ARBA00023098"/>
    </source>
</evidence>
<evidence type="ECO:0000256" key="8">
    <source>
        <dbReference type="SAM" id="MobiDB-lite"/>
    </source>
</evidence>
<dbReference type="CDD" id="cd05907">
    <property type="entry name" value="VL_LC_FACS_like"/>
    <property type="match status" value="1"/>
</dbReference>
<evidence type="ECO:0000256" key="7">
    <source>
        <dbReference type="SAM" id="Coils"/>
    </source>
</evidence>
<keyword evidence="2" id="KW-0436">Ligase</keyword>
<dbReference type="PANTHER" id="PTHR43272:SF32">
    <property type="entry name" value="AMP-DEPENDENT SYNTHETASE_LIGASE DOMAIN-CONTAINING PROTEIN"/>
    <property type="match status" value="1"/>
</dbReference>
<feature type="region of interest" description="Disordered" evidence="8">
    <location>
        <begin position="1"/>
        <end position="32"/>
    </location>
</feature>
<reference evidence="11" key="1">
    <citation type="journal article" date="2019" name="Int. J. Syst. Evol. Microbiol.">
        <title>The Global Catalogue of Microorganisms (GCM) 10K type strain sequencing project: providing services to taxonomists for standard genome sequencing and annotation.</title>
        <authorList>
            <consortium name="The Broad Institute Genomics Platform"/>
            <consortium name="The Broad Institute Genome Sequencing Center for Infectious Disease"/>
            <person name="Wu L."/>
            <person name="Ma J."/>
        </authorList>
    </citation>
    <scope>NUCLEOTIDE SEQUENCE [LARGE SCALE GENOMIC DNA]</scope>
    <source>
        <strain evidence="11">JCM 16898</strain>
    </source>
</reference>
<feature type="coiled-coil region" evidence="7">
    <location>
        <begin position="560"/>
        <end position="587"/>
    </location>
</feature>
<proteinExistence type="inferred from homology"/>
<dbReference type="Pfam" id="PF23562">
    <property type="entry name" value="AMP-binding_C_3"/>
    <property type="match status" value="1"/>
</dbReference>
<evidence type="ECO:0000256" key="3">
    <source>
        <dbReference type="ARBA" id="ARBA00022832"/>
    </source>
</evidence>
<keyword evidence="11" id="KW-1185">Reference proteome</keyword>
<dbReference type="Pfam" id="PF00501">
    <property type="entry name" value="AMP-binding"/>
    <property type="match status" value="1"/>
</dbReference>
<dbReference type="InterPro" id="IPR045851">
    <property type="entry name" value="AMP-bd_C_sf"/>
</dbReference>
<evidence type="ECO:0000256" key="6">
    <source>
        <dbReference type="ARBA" id="ARBA00032875"/>
    </source>
</evidence>
<organism evidence="10 11">
    <name type="scientific">Amycolatopsis ultiminotia</name>
    <dbReference type="NCBI Taxonomy" id="543629"/>
    <lineage>
        <taxon>Bacteria</taxon>
        <taxon>Bacillati</taxon>
        <taxon>Actinomycetota</taxon>
        <taxon>Actinomycetes</taxon>
        <taxon>Pseudonocardiales</taxon>
        <taxon>Pseudonocardiaceae</taxon>
        <taxon>Amycolatopsis</taxon>
    </lineage>
</organism>
<evidence type="ECO:0000256" key="2">
    <source>
        <dbReference type="ARBA" id="ARBA00022598"/>
    </source>
</evidence>
<evidence type="ECO:0000256" key="1">
    <source>
        <dbReference type="ARBA" id="ARBA00006432"/>
    </source>
</evidence>
<evidence type="ECO:0000259" key="9">
    <source>
        <dbReference type="Pfam" id="PF00501"/>
    </source>
</evidence>
<dbReference type="Proteomes" id="UP001500689">
    <property type="component" value="Unassembled WGS sequence"/>
</dbReference>
<gene>
    <name evidence="10" type="ORF">GCM10022222_69270</name>
</gene>
<dbReference type="PANTHER" id="PTHR43272">
    <property type="entry name" value="LONG-CHAIN-FATTY-ACID--COA LIGASE"/>
    <property type="match status" value="1"/>
</dbReference>
<comment type="similarity">
    <text evidence="1">Belongs to the ATP-dependent AMP-binding enzyme family.</text>
</comment>
<dbReference type="Gene3D" id="3.30.300.30">
    <property type="match status" value="1"/>
</dbReference>
<evidence type="ECO:0000313" key="10">
    <source>
        <dbReference type="EMBL" id="GAA3574861.1"/>
    </source>
</evidence>
<accession>A0ABP6XZ89</accession>
<dbReference type="PROSITE" id="PS00455">
    <property type="entry name" value="AMP_BINDING"/>
    <property type="match status" value="1"/>
</dbReference>
<evidence type="ECO:0000256" key="5">
    <source>
        <dbReference type="ARBA" id="ARBA00024484"/>
    </source>
</evidence>
<dbReference type="InterPro" id="IPR020845">
    <property type="entry name" value="AMP-binding_CS"/>
</dbReference>
<feature type="domain" description="AMP-dependent synthetase/ligase" evidence="9">
    <location>
        <begin position="40"/>
        <end position="456"/>
    </location>
</feature>
<dbReference type="Gene3D" id="3.40.50.12780">
    <property type="entry name" value="N-terminal domain of ligase-like"/>
    <property type="match status" value="1"/>
</dbReference>